<evidence type="ECO:0000256" key="5">
    <source>
        <dbReference type="RuleBase" id="RU004404"/>
    </source>
</evidence>
<dbReference type="Pfam" id="PF03572">
    <property type="entry name" value="Peptidase_S41"/>
    <property type="match status" value="1"/>
</dbReference>
<dbReference type="InterPro" id="IPR041489">
    <property type="entry name" value="PDZ_6"/>
</dbReference>
<dbReference type="PROSITE" id="PS50106">
    <property type="entry name" value="PDZ"/>
    <property type="match status" value="1"/>
</dbReference>
<evidence type="ECO:0000256" key="4">
    <source>
        <dbReference type="ARBA" id="ARBA00022825"/>
    </source>
</evidence>
<dbReference type="AlphaFoldDB" id="A0A1I5DQI0"/>
<accession>A0A1I5DQI0</accession>
<organism evidence="8 9">
    <name type="scientific">Anaerocolumna aminovalerica</name>
    <dbReference type="NCBI Taxonomy" id="1527"/>
    <lineage>
        <taxon>Bacteria</taxon>
        <taxon>Bacillati</taxon>
        <taxon>Bacillota</taxon>
        <taxon>Clostridia</taxon>
        <taxon>Lachnospirales</taxon>
        <taxon>Lachnospiraceae</taxon>
        <taxon>Anaerocolumna</taxon>
    </lineage>
</organism>
<gene>
    <name evidence="8" type="ORF">SAMN04489757_106139</name>
</gene>
<dbReference type="Proteomes" id="UP000198806">
    <property type="component" value="Unassembled WGS sequence"/>
</dbReference>
<dbReference type="SMART" id="SM00228">
    <property type="entry name" value="PDZ"/>
    <property type="match status" value="1"/>
</dbReference>
<evidence type="ECO:0000256" key="1">
    <source>
        <dbReference type="ARBA" id="ARBA00009179"/>
    </source>
</evidence>
<dbReference type="PANTHER" id="PTHR32060:SF30">
    <property type="entry name" value="CARBOXY-TERMINAL PROCESSING PROTEASE CTPA"/>
    <property type="match status" value="1"/>
</dbReference>
<evidence type="ECO:0000259" key="7">
    <source>
        <dbReference type="PROSITE" id="PS50106"/>
    </source>
</evidence>
<dbReference type="Pfam" id="PF17820">
    <property type="entry name" value="PDZ_6"/>
    <property type="match status" value="1"/>
</dbReference>
<name>A0A1I5DQI0_9FIRM</name>
<protein>
    <submittedName>
        <fullName evidence="8">Carboxyl-terminal processing protease</fullName>
    </submittedName>
</protein>
<dbReference type="Pfam" id="PF22694">
    <property type="entry name" value="CtpB_N-like"/>
    <property type="match status" value="1"/>
</dbReference>
<keyword evidence="3 5" id="KW-0378">Hydrolase</keyword>
<dbReference type="Gene3D" id="3.90.226.10">
    <property type="entry name" value="2-enoyl-CoA Hydratase, Chain A, domain 1"/>
    <property type="match status" value="1"/>
</dbReference>
<dbReference type="CDD" id="cd06782">
    <property type="entry name" value="cpPDZ_CPP-like"/>
    <property type="match status" value="1"/>
</dbReference>
<dbReference type="NCBIfam" id="TIGR00225">
    <property type="entry name" value="prc"/>
    <property type="match status" value="1"/>
</dbReference>
<dbReference type="SUPFAM" id="SSF52096">
    <property type="entry name" value="ClpP/crotonase"/>
    <property type="match status" value="1"/>
</dbReference>
<evidence type="ECO:0000256" key="2">
    <source>
        <dbReference type="ARBA" id="ARBA00022670"/>
    </source>
</evidence>
<dbReference type="EMBL" id="FOWD01000006">
    <property type="protein sequence ID" value="SFO01483.1"/>
    <property type="molecule type" value="Genomic_DNA"/>
</dbReference>
<proteinExistence type="inferred from homology"/>
<dbReference type="PANTHER" id="PTHR32060">
    <property type="entry name" value="TAIL-SPECIFIC PROTEASE"/>
    <property type="match status" value="1"/>
</dbReference>
<reference evidence="8 9" key="1">
    <citation type="submission" date="2016-10" db="EMBL/GenBank/DDBJ databases">
        <authorList>
            <person name="de Groot N.N."/>
        </authorList>
    </citation>
    <scope>NUCLEOTIDE SEQUENCE [LARGE SCALE GENOMIC DNA]</scope>
    <source>
        <strain evidence="8 9">DSM 1283</strain>
    </source>
</reference>
<dbReference type="GO" id="GO:0008236">
    <property type="term" value="F:serine-type peptidase activity"/>
    <property type="evidence" value="ECO:0007669"/>
    <property type="project" value="UniProtKB-KW"/>
</dbReference>
<feature type="coiled-coil region" evidence="6">
    <location>
        <begin position="386"/>
        <end position="416"/>
    </location>
</feature>
<evidence type="ECO:0000256" key="3">
    <source>
        <dbReference type="ARBA" id="ARBA00022801"/>
    </source>
</evidence>
<keyword evidence="6" id="KW-0175">Coiled coil</keyword>
<dbReference type="Gene3D" id="3.30.750.44">
    <property type="match status" value="1"/>
</dbReference>
<dbReference type="GO" id="GO:0006508">
    <property type="term" value="P:proteolysis"/>
    <property type="evidence" value="ECO:0007669"/>
    <property type="project" value="UniProtKB-KW"/>
</dbReference>
<dbReference type="InterPro" id="IPR005151">
    <property type="entry name" value="Tail-specific_protease"/>
</dbReference>
<dbReference type="Gene3D" id="2.30.42.10">
    <property type="match status" value="1"/>
</dbReference>
<sequence length="416" mass="45834">MKNKFLSGFLSGLAGALIIFTIALTVFVVRPDGKDDNAGLNRINNAEAATKTEDEEYQKKVMQKIKKIETLINHYYLEDVSEEAIADGIYKGILQSLGDPYSTYYTKAEYKSLMESSSGIYCGIGATVTKDVSTGIISIVTPFVTGPAYEVGILPGDIIYKVEGKEVTGFDLTEVVSRIKGKEGTKVEVTIIREGESDPLEFSIPRRVVEVPTISYEMLDGKIGYITITEFDEVTAQQFRDAITELDKQGQKGLIIDIRNNPGGLLNTVSDMLDRMLPKGLIVYTKDKYGNREEKKSDGKEEFNKPLVVLINGRSASASEIFAGAIQDYEKGTIVGTTSFGKGIVQSIIPLQDGTAIKVTVSKYFTPKGQDIHGVGIKPDVTVELKDELKKKVVIKKEEDNQLQKAIEIIKEKIEK</sequence>
<dbReference type="GO" id="GO:0007165">
    <property type="term" value="P:signal transduction"/>
    <property type="evidence" value="ECO:0007669"/>
    <property type="project" value="TreeGrafter"/>
</dbReference>
<evidence type="ECO:0000313" key="8">
    <source>
        <dbReference type="EMBL" id="SFO01483.1"/>
    </source>
</evidence>
<evidence type="ECO:0000313" key="9">
    <source>
        <dbReference type="Proteomes" id="UP000198806"/>
    </source>
</evidence>
<keyword evidence="2 5" id="KW-0645">Protease</keyword>
<keyword evidence="9" id="KW-1185">Reference proteome</keyword>
<dbReference type="RefSeq" id="WP_091685073.1">
    <property type="nucleotide sequence ID" value="NZ_BAABFM010000013.1"/>
</dbReference>
<dbReference type="SUPFAM" id="SSF50156">
    <property type="entry name" value="PDZ domain-like"/>
    <property type="match status" value="1"/>
</dbReference>
<dbReference type="InterPro" id="IPR004447">
    <property type="entry name" value="Peptidase_S41A"/>
</dbReference>
<dbReference type="GO" id="GO:0004175">
    <property type="term" value="F:endopeptidase activity"/>
    <property type="evidence" value="ECO:0007669"/>
    <property type="project" value="TreeGrafter"/>
</dbReference>
<comment type="similarity">
    <text evidence="1 5">Belongs to the peptidase S41A family.</text>
</comment>
<evidence type="ECO:0000256" key="6">
    <source>
        <dbReference type="SAM" id="Coils"/>
    </source>
</evidence>
<dbReference type="CDD" id="cd07560">
    <property type="entry name" value="Peptidase_S41_CPP"/>
    <property type="match status" value="1"/>
</dbReference>
<dbReference type="STRING" id="1527.SAMN04489757_106139"/>
<dbReference type="OrthoDB" id="9812068at2"/>
<dbReference type="InterPro" id="IPR055210">
    <property type="entry name" value="CtpA/B_N"/>
</dbReference>
<feature type="domain" description="PDZ" evidence="7">
    <location>
        <begin position="110"/>
        <end position="180"/>
    </location>
</feature>
<dbReference type="GO" id="GO:0030288">
    <property type="term" value="C:outer membrane-bounded periplasmic space"/>
    <property type="evidence" value="ECO:0007669"/>
    <property type="project" value="TreeGrafter"/>
</dbReference>
<keyword evidence="4 5" id="KW-0720">Serine protease</keyword>
<dbReference type="InterPro" id="IPR029045">
    <property type="entry name" value="ClpP/crotonase-like_dom_sf"/>
</dbReference>
<dbReference type="SMART" id="SM00245">
    <property type="entry name" value="TSPc"/>
    <property type="match status" value="1"/>
</dbReference>
<dbReference type="InterPro" id="IPR036034">
    <property type="entry name" value="PDZ_sf"/>
</dbReference>
<dbReference type="InterPro" id="IPR001478">
    <property type="entry name" value="PDZ"/>
</dbReference>